<evidence type="ECO:0000313" key="1">
    <source>
        <dbReference type="EMBL" id="AHY15218.1"/>
    </source>
</evidence>
<proteinExistence type="predicted"/>
<dbReference type="EMBL" id="CP007586">
    <property type="protein sequence ID" value="AHY15218.1"/>
    <property type="molecule type" value="Genomic_DNA"/>
</dbReference>
<evidence type="ECO:0000313" key="2">
    <source>
        <dbReference type="Proteomes" id="UP000025245"/>
    </source>
</evidence>
<protein>
    <recommendedName>
        <fullName evidence="3">DUF1310 family protein</fullName>
    </recommendedName>
</protein>
<dbReference type="RefSeq" id="WP_003100734.1">
    <property type="nucleotide sequence ID" value="NZ_CP010783.1"/>
</dbReference>
<dbReference type="Proteomes" id="UP000025245">
    <property type="component" value="Chromosome"/>
</dbReference>
<keyword evidence="2" id="KW-1185">Reference proteome</keyword>
<reference evidence="1 2" key="1">
    <citation type="journal article" date="2014" name="Genome Announc.">
        <title>Complete Genome Sequence of a Virulent Strain, Streptococcus iniae ISET0901, Isolated from Diseased Tilapia.</title>
        <authorList>
            <person name="Pridgeon J.W."/>
            <person name="Zhang D."/>
            <person name="Zhang L."/>
        </authorList>
    </citation>
    <scope>NUCLEOTIDE SEQUENCE [LARGE SCALE GENOMIC DNA]</scope>
    <source>
        <strain evidence="1 2">ISET0901</strain>
    </source>
</reference>
<dbReference type="GeneID" id="35766303"/>
<sequence length="144" mass="16298">MNKRLLGIVAILVILIGGGVAMKSIFTGEEIPKDNSSISSKDRDNELKIETELAKKIISEYDGVKKIEFSNWGHSEKTGIYSKMATINNEDQISYSFDDNKSINSLRGYVTDDDMYVIKRKELLNIGKIDLSKCSITYSFRMKE</sequence>
<name>A0ABN4D8R5_STRIN</name>
<accession>A0ABN4D8R5</accession>
<gene>
    <name evidence="1" type="ORF">DQ08_01680</name>
</gene>
<evidence type="ECO:0008006" key="3">
    <source>
        <dbReference type="Google" id="ProtNLM"/>
    </source>
</evidence>
<organism evidence="1 2">
    <name type="scientific">Streptococcus iniae</name>
    <name type="common">Streptococcus shiloi</name>
    <dbReference type="NCBI Taxonomy" id="1346"/>
    <lineage>
        <taxon>Bacteria</taxon>
        <taxon>Bacillati</taxon>
        <taxon>Bacillota</taxon>
        <taxon>Bacilli</taxon>
        <taxon>Lactobacillales</taxon>
        <taxon>Streptococcaceae</taxon>
        <taxon>Streptococcus</taxon>
    </lineage>
</organism>